<dbReference type="Pfam" id="PF12974">
    <property type="entry name" value="Phosphonate-bd"/>
    <property type="match status" value="1"/>
</dbReference>
<dbReference type="RefSeq" id="XP_005113026.1">
    <property type="nucleotide sequence ID" value="XM_005112969.3"/>
</dbReference>
<evidence type="ECO:0000313" key="2">
    <source>
        <dbReference type="RefSeq" id="XP_005113026.1"/>
    </source>
</evidence>
<dbReference type="Gene3D" id="3.40.190.10">
    <property type="entry name" value="Periplasmic binding protein-like II"/>
    <property type="match status" value="2"/>
</dbReference>
<gene>
    <name evidence="2" type="primary">LOC101855465</name>
</gene>
<keyword evidence="1" id="KW-1185">Reference proteome</keyword>
<evidence type="ECO:0000313" key="1">
    <source>
        <dbReference type="Proteomes" id="UP000694888"/>
    </source>
</evidence>
<proteinExistence type="predicted"/>
<reference evidence="2" key="1">
    <citation type="submission" date="2025-08" db="UniProtKB">
        <authorList>
            <consortium name="RefSeq"/>
        </authorList>
    </citation>
    <scope>IDENTIFICATION</scope>
</reference>
<dbReference type="Proteomes" id="UP000694888">
    <property type="component" value="Unplaced"/>
</dbReference>
<dbReference type="PANTHER" id="PTHR35841:SF1">
    <property type="entry name" value="PHOSPHONATES-BINDING PERIPLASMIC PROTEIN"/>
    <property type="match status" value="1"/>
</dbReference>
<dbReference type="PANTHER" id="PTHR35841">
    <property type="entry name" value="PHOSPHONATES-BINDING PERIPLASMIC PROTEIN"/>
    <property type="match status" value="1"/>
</dbReference>
<sequence>MTSTDNSGRLRMLTYMCPDVPLEVFTLLRDCVEEATGLEVDLMVEDRFNGPRQDRANPFSSDLADIVYVHSSSYLSLRAAQQENMELCPVAPVCTHPLVNQQPVYFSEVIIHAGNKEKYKEVKDLKGCSWAYNDERSLSGNLIVLDFLKKNFSTNASFFGSIVESGSHLNSIKKVLEHSVIGAAVDSTVLAGYLQDHQEHRDKIVSLKSLGPLPIFPALFNSRLSGATKQKIVDKFLSLSGSATWSERLAGLGISGFAQVDSNLYSLEEDVAEYTQGMKMNTAYY</sequence>
<name>A0ABM0KAQ1_APLCA</name>
<accession>A0ABM0KAQ1</accession>
<protein>
    <submittedName>
        <fullName evidence="2">Uncharacterized protein LOC101855465</fullName>
    </submittedName>
</protein>
<organism evidence="1 2">
    <name type="scientific">Aplysia californica</name>
    <name type="common">California sea hare</name>
    <dbReference type="NCBI Taxonomy" id="6500"/>
    <lineage>
        <taxon>Eukaryota</taxon>
        <taxon>Metazoa</taxon>
        <taxon>Spiralia</taxon>
        <taxon>Lophotrochozoa</taxon>
        <taxon>Mollusca</taxon>
        <taxon>Gastropoda</taxon>
        <taxon>Heterobranchia</taxon>
        <taxon>Euthyneura</taxon>
        <taxon>Tectipleura</taxon>
        <taxon>Aplysiida</taxon>
        <taxon>Aplysioidea</taxon>
        <taxon>Aplysiidae</taxon>
        <taxon>Aplysia</taxon>
    </lineage>
</organism>
<dbReference type="SUPFAM" id="SSF53850">
    <property type="entry name" value="Periplasmic binding protein-like II"/>
    <property type="match status" value="1"/>
</dbReference>
<dbReference type="GeneID" id="101855465"/>